<gene>
    <name evidence="1" type="ordered locus">Rsl_564</name>
</gene>
<evidence type="ECO:0008006" key="3">
    <source>
        <dbReference type="Google" id="ProtNLM"/>
    </source>
</evidence>
<evidence type="ECO:0000313" key="2">
    <source>
        <dbReference type="Proteomes" id="UP000005443"/>
    </source>
</evidence>
<organism evidence="1 2">
    <name type="scientific">Rickettsia slovaca (strain 13-B)</name>
    <dbReference type="NCBI Taxonomy" id="941638"/>
    <lineage>
        <taxon>Bacteria</taxon>
        <taxon>Pseudomonadati</taxon>
        <taxon>Pseudomonadota</taxon>
        <taxon>Alphaproteobacteria</taxon>
        <taxon>Rickettsiales</taxon>
        <taxon>Rickettsiaceae</taxon>
        <taxon>Rickettsieae</taxon>
        <taxon>Rickettsia</taxon>
        <taxon>spotted fever group</taxon>
    </lineage>
</organism>
<accession>A0ABN4A7A5</accession>
<name>A0ABN4A7A5_RICS1</name>
<reference evidence="1 2" key="1">
    <citation type="journal article" date="2012" name="J. Bacteriol.">
        <title>Complete genome sequence of Rickettsia slovaca, the agent of tick-borne lymphadenitis.</title>
        <authorList>
            <person name="Fournier P.E."/>
            <person name="El Karkouri K."/>
            <person name="Robert C."/>
            <person name="Medigue C."/>
            <person name="Raoult D."/>
        </authorList>
    </citation>
    <scope>NUCLEOTIDE SEQUENCE [LARGE SCALE GENOMIC DNA]</scope>
    <source>
        <strain evidence="1 2">13-B</strain>
    </source>
</reference>
<sequence length="43" mass="4911">MHGSIKGLWFTFKRIIKCQPFCDGGYDTVPISIKNSKPLNKKI</sequence>
<keyword evidence="2" id="KW-1185">Reference proteome</keyword>
<proteinExistence type="predicted"/>
<dbReference type="EMBL" id="CP002428">
    <property type="protein sequence ID" value="AEV92116.1"/>
    <property type="molecule type" value="Genomic_DNA"/>
</dbReference>
<dbReference type="Proteomes" id="UP000005443">
    <property type="component" value="Chromosome"/>
</dbReference>
<protein>
    <recommendedName>
        <fullName evidence="3">Membrane protein insertion efficiency factor</fullName>
    </recommendedName>
</protein>
<dbReference type="InterPro" id="IPR002696">
    <property type="entry name" value="Membr_insert_effic_factor_YidD"/>
</dbReference>
<dbReference type="Pfam" id="PF01809">
    <property type="entry name" value="YidD"/>
    <property type="match status" value="1"/>
</dbReference>
<evidence type="ECO:0000313" key="1">
    <source>
        <dbReference type="EMBL" id="AEV92116.1"/>
    </source>
</evidence>